<evidence type="ECO:0000259" key="4">
    <source>
        <dbReference type="Pfam" id="PF00534"/>
    </source>
</evidence>
<reference evidence="7" key="1">
    <citation type="journal article" date="2019" name="Int. J. Syst. Evol. Microbiol.">
        <title>The Global Catalogue of Microorganisms (GCM) 10K type strain sequencing project: providing services to taxonomists for standard genome sequencing and annotation.</title>
        <authorList>
            <consortium name="The Broad Institute Genomics Platform"/>
            <consortium name="The Broad Institute Genome Sequencing Center for Infectious Disease"/>
            <person name="Wu L."/>
            <person name="Ma J."/>
        </authorList>
    </citation>
    <scope>NUCLEOTIDE SEQUENCE [LARGE SCALE GENOMIC DNA]</scope>
    <source>
        <strain evidence="7">JCM 17137</strain>
    </source>
</reference>
<evidence type="ECO:0000256" key="3">
    <source>
        <dbReference type="SAM" id="MobiDB-lite"/>
    </source>
</evidence>
<organism evidence="6 7">
    <name type="scientific">Salinactinospora qingdaonensis</name>
    <dbReference type="NCBI Taxonomy" id="702744"/>
    <lineage>
        <taxon>Bacteria</taxon>
        <taxon>Bacillati</taxon>
        <taxon>Actinomycetota</taxon>
        <taxon>Actinomycetes</taxon>
        <taxon>Streptosporangiales</taxon>
        <taxon>Nocardiopsidaceae</taxon>
        <taxon>Salinactinospora</taxon>
    </lineage>
</organism>
<feature type="region of interest" description="Disordered" evidence="3">
    <location>
        <begin position="1"/>
        <end position="29"/>
    </location>
</feature>
<dbReference type="Proteomes" id="UP001500908">
    <property type="component" value="Unassembled WGS sequence"/>
</dbReference>
<gene>
    <name evidence="6" type="ORF">GCM10022402_33200</name>
</gene>
<protein>
    <submittedName>
        <fullName evidence="6">Uncharacterized protein</fullName>
    </submittedName>
</protein>
<evidence type="ECO:0000259" key="5">
    <source>
        <dbReference type="Pfam" id="PF13439"/>
    </source>
</evidence>
<evidence type="ECO:0000256" key="1">
    <source>
        <dbReference type="ARBA" id="ARBA00022676"/>
    </source>
</evidence>
<dbReference type="InterPro" id="IPR001296">
    <property type="entry name" value="Glyco_trans_1"/>
</dbReference>
<evidence type="ECO:0000313" key="7">
    <source>
        <dbReference type="Proteomes" id="UP001500908"/>
    </source>
</evidence>
<comment type="caution">
    <text evidence="6">The sequence shown here is derived from an EMBL/GenBank/DDBJ whole genome shotgun (WGS) entry which is preliminary data.</text>
</comment>
<dbReference type="PANTHER" id="PTHR45947">
    <property type="entry name" value="SULFOQUINOVOSYL TRANSFERASE SQD2"/>
    <property type="match status" value="1"/>
</dbReference>
<accession>A0ABP7G078</accession>
<keyword evidence="7" id="KW-1185">Reference proteome</keyword>
<dbReference type="EMBL" id="BAABDD010000016">
    <property type="protein sequence ID" value="GAA3751471.1"/>
    <property type="molecule type" value="Genomic_DNA"/>
</dbReference>
<dbReference type="Pfam" id="PF13439">
    <property type="entry name" value="Glyco_transf_4"/>
    <property type="match status" value="1"/>
</dbReference>
<dbReference type="SUPFAM" id="SSF53756">
    <property type="entry name" value="UDP-Glycosyltransferase/glycogen phosphorylase"/>
    <property type="match status" value="1"/>
</dbReference>
<evidence type="ECO:0000256" key="2">
    <source>
        <dbReference type="ARBA" id="ARBA00022679"/>
    </source>
</evidence>
<sequence>MAVTVPSLLRTRQPERHGRSQRARASGGTPCVLIGTDTYPPDVNGAAYFTARLAQGLIARGVNVHVLCQSDEGPPGVEVRDGVTVHRLRSMPSLVHATLRLTVPAGTRGHVEQLLRRLRPDVIHIQNHFIVGRLLLSAARRHAIPVVATNHFMPENLFNYLHVPEALRTAIGDLAWRDFCRVLRDVEHITTPTRIAAQLLLDKGFQRPVEAISCGIDLSRFHPSRDAGTTEGGADEARSRVRARLGMADRPTVVFVGRLDEEKHIEDLIEALPQVLVADTQLVLAGTGSQRQRMERLAAEKGVADRVHFLGFVSHEELPLVYRAADVYAISGTAELQSIATLEAMASGLPVVAADAMALPHLVEIGRNGYLYQPGDTGELAKYLTTILSSPEERIRMGEASRAMAAPHDQANSLARYERVYRDVSHSHTH</sequence>
<dbReference type="Gene3D" id="3.40.50.2000">
    <property type="entry name" value="Glycogen Phosphorylase B"/>
    <property type="match status" value="2"/>
</dbReference>
<keyword evidence="2" id="KW-0808">Transferase</keyword>
<dbReference type="Pfam" id="PF00534">
    <property type="entry name" value="Glycos_transf_1"/>
    <property type="match status" value="1"/>
</dbReference>
<proteinExistence type="predicted"/>
<dbReference type="PANTHER" id="PTHR45947:SF3">
    <property type="entry name" value="SULFOQUINOVOSYL TRANSFERASE SQD2"/>
    <property type="match status" value="1"/>
</dbReference>
<dbReference type="InterPro" id="IPR050194">
    <property type="entry name" value="Glycosyltransferase_grp1"/>
</dbReference>
<dbReference type="RefSeq" id="WP_344972846.1">
    <property type="nucleotide sequence ID" value="NZ_BAABDD010000016.1"/>
</dbReference>
<feature type="domain" description="Glycosyltransferase subfamily 4-like N-terminal" evidence="5">
    <location>
        <begin position="43"/>
        <end position="220"/>
    </location>
</feature>
<name>A0ABP7G078_9ACTN</name>
<evidence type="ECO:0000313" key="6">
    <source>
        <dbReference type="EMBL" id="GAA3751471.1"/>
    </source>
</evidence>
<keyword evidence="1" id="KW-0328">Glycosyltransferase</keyword>
<feature type="domain" description="Glycosyl transferase family 1" evidence="4">
    <location>
        <begin position="248"/>
        <end position="403"/>
    </location>
</feature>
<dbReference type="InterPro" id="IPR028098">
    <property type="entry name" value="Glyco_trans_4-like_N"/>
</dbReference>